<sequence length="69" mass="7720">MPTKDTTRLTDQQWIDGTVKKMMALDEGLGDEDLKEFVTDLAARPNWRALSPEDAATKAFGELEPPEAR</sequence>
<keyword evidence="2" id="KW-1185">Reference proteome</keyword>
<name>A0A1W6L9Q3_9BURK</name>
<protein>
    <submittedName>
        <fullName evidence="1">Uncharacterized protein</fullName>
    </submittedName>
</protein>
<gene>
    <name evidence="1" type="ORF">A4W93_14305</name>
</gene>
<proteinExistence type="predicted"/>
<dbReference type="Proteomes" id="UP000193427">
    <property type="component" value="Chromosome"/>
</dbReference>
<dbReference type="AlphaFoldDB" id="A0A1W6L9Q3"/>
<reference evidence="1 2" key="1">
    <citation type="submission" date="2016-04" db="EMBL/GenBank/DDBJ databases">
        <title>Complete genome sequence of natural rubber-degrading, novel Gram-negative bacterium, Rhizobacter gummiphilus strain NS21.</title>
        <authorList>
            <person name="Tabata M."/>
            <person name="Kasai D."/>
            <person name="Fukuda M."/>
        </authorList>
    </citation>
    <scope>NUCLEOTIDE SEQUENCE [LARGE SCALE GENOMIC DNA]</scope>
    <source>
        <strain evidence="1 2">NS21</strain>
    </source>
</reference>
<dbReference type="OrthoDB" id="9912263at2"/>
<accession>A0A1W6L9Q3</accession>
<dbReference type="EMBL" id="CP015118">
    <property type="protein sequence ID" value="ARN20973.1"/>
    <property type="molecule type" value="Genomic_DNA"/>
</dbReference>
<dbReference type="RefSeq" id="WP_085751251.1">
    <property type="nucleotide sequence ID" value="NZ_BSPR01000007.1"/>
</dbReference>
<dbReference type="KEGG" id="rgu:A4W93_14305"/>
<evidence type="ECO:0000313" key="2">
    <source>
        <dbReference type="Proteomes" id="UP000193427"/>
    </source>
</evidence>
<organism evidence="1 2">
    <name type="scientific">Piscinibacter gummiphilus</name>
    <dbReference type="NCBI Taxonomy" id="946333"/>
    <lineage>
        <taxon>Bacteria</taxon>
        <taxon>Pseudomonadati</taxon>
        <taxon>Pseudomonadota</taxon>
        <taxon>Betaproteobacteria</taxon>
        <taxon>Burkholderiales</taxon>
        <taxon>Sphaerotilaceae</taxon>
        <taxon>Piscinibacter</taxon>
    </lineage>
</organism>
<evidence type="ECO:0000313" key="1">
    <source>
        <dbReference type="EMBL" id="ARN20973.1"/>
    </source>
</evidence>